<accession>A0AAE6Y9K8</accession>
<dbReference type="GO" id="GO:0016020">
    <property type="term" value="C:membrane"/>
    <property type="evidence" value="ECO:0007669"/>
    <property type="project" value="InterPro"/>
</dbReference>
<feature type="compositionally biased region" description="Gly residues" evidence="4">
    <location>
        <begin position="423"/>
        <end position="432"/>
    </location>
</feature>
<feature type="transmembrane region" description="Helical" evidence="5">
    <location>
        <begin position="95"/>
        <end position="116"/>
    </location>
</feature>
<dbReference type="SUPFAM" id="SSF55874">
    <property type="entry name" value="ATPase domain of HSP90 chaperone/DNA topoisomerase II/histidine kinase"/>
    <property type="match status" value="1"/>
</dbReference>
<feature type="transmembrane region" description="Helical" evidence="5">
    <location>
        <begin position="55"/>
        <end position="74"/>
    </location>
</feature>
<dbReference type="Gene3D" id="1.20.5.1930">
    <property type="match status" value="1"/>
</dbReference>
<evidence type="ECO:0000313" key="8">
    <source>
        <dbReference type="Proteomes" id="UP000502504"/>
    </source>
</evidence>
<name>A0AAE6Y9K8_STRAT</name>
<dbReference type="Pfam" id="PF07730">
    <property type="entry name" value="HisKA_3"/>
    <property type="match status" value="1"/>
</dbReference>
<dbReference type="RefSeq" id="WP_078634041.1">
    <property type="nucleotide sequence ID" value="NZ_CM007717.1"/>
</dbReference>
<dbReference type="PANTHER" id="PTHR24421">
    <property type="entry name" value="NITRATE/NITRITE SENSOR PROTEIN NARX-RELATED"/>
    <property type="match status" value="1"/>
</dbReference>
<dbReference type="InterPro" id="IPR050482">
    <property type="entry name" value="Sensor_HK_TwoCompSys"/>
</dbReference>
<feature type="domain" description="Signal transduction histidine kinase subgroup 3 dimerisation and phosphoacceptor" evidence="6">
    <location>
        <begin position="219"/>
        <end position="286"/>
    </location>
</feature>
<dbReference type="GO" id="GO:0046983">
    <property type="term" value="F:protein dimerization activity"/>
    <property type="evidence" value="ECO:0007669"/>
    <property type="project" value="InterPro"/>
</dbReference>
<feature type="region of interest" description="Disordered" evidence="4">
    <location>
        <begin position="470"/>
        <end position="551"/>
    </location>
</feature>
<keyword evidence="1" id="KW-0808">Transferase</keyword>
<feature type="compositionally biased region" description="Low complexity" evidence="4">
    <location>
        <begin position="477"/>
        <end position="501"/>
    </location>
</feature>
<keyword evidence="5" id="KW-0472">Membrane</keyword>
<dbReference type="Proteomes" id="UP000502504">
    <property type="component" value="Chromosome"/>
</dbReference>
<dbReference type="Gene3D" id="3.30.565.10">
    <property type="entry name" value="Histidine kinase-like ATPase, C-terminal domain"/>
    <property type="match status" value="1"/>
</dbReference>
<feature type="transmembrane region" description="Helical" evidence="5">
    <location>
        <begin position="21"/>
        <end position="43"/>
    </location>
</feature>
<feature type="region of interest" description="Disordered" evidence="4">
    <location>
        <begin position="410"/>
        <end position="432"/>
    </location>
</feature>
<dbReference type="GO" id="GO:0000155">
    <property type="term" value="F:phosphorelay sensor kinase activity"/>
    <property type="evidence" value="ECO:0007669"/>
    <property type="project" value="InterPro"/>
</dbReference>
<gene>
    <name evidence="7" type="ORF">HCX60_19185</name>
</gene>
<evidence type="ECO:0000313" key="7">
    <source>
        <dbReference type="EMBL" id="QIT45402.1"/>
    </source>
</evidence>
<proteinExistence type="predicted"/>
<evidence type="ECO:0000256" key="1">
    <source>
        <dbReference type="ARBA" id="ARBA00022679"/>
    </source>
</evidence>
<dbReference type="InterPro" id="IPR036890">
    <property type="entry name" value="HATPase_C_sf"/>
</dbReference>
<evidence type="ECO:0000259" key="6">
    <source>
        <dbReference type="Pfam" id="PF07730"/>
    </source>
</evidence>
<feature type="compositionally biased region" description="Gly residues" evidence="4">
    <location>
        <begin position="502"/>
        <end position="512"/>
    </location>
</feature>
<protein>
    <submittedName>
        <fullName evidence="7">Sensor histidine kinase</fullName>
    </submittedName>
</protein>
<keyword evidence="5" id="KW-1133">Transmembrane helix</keyword>
<feature type="transmembrane region" description="Helical" evidence="5">
    <location>
        <begin position="170"/>
        <end position="190"/>
    </location>
</feature>
<evidence type="ECO:0000256" key="2">
    <source>
        <dbReference type="ARBA" id="ARBA00022777"/>
    </source>
</evidence>
<keyword evidence="2 7" id="KW-0418">Kinase</keyword>
<sequence length="551" mass="56488">MLGRIRGWQRRHWKDRSKAERVELQTVITWYVTTWFFPFAWLALPLLGGLERRPAPMIVGGLLLLVAALQCVAANRLTRPVLDHYLKRSEFPMRALIPSAALTLAGLALALVLAALDGTDPVTVRLSAGTVLLCFGMLYGLLVPVRLFLRRSAELAVVVMALFGWTDPHVGGIVMIGVITAFGACFSLFACRCSAWNLSVLWEAERAGEVEARLAVAEERLRFGRDLHDVMGRNLAVIALKSELAVQLARRGRPEAVEQMIEVQRIAQESQREVREVVRGYREADLGVELAGAQGVLTAAGIACEVRGEAGGLPAGVQSALGWVVREAITNVLRHGDAGRCSVGLRVTEGRVVLTVENDGAERAADGVLGTKGAGAVSGAKGAGAVSGTKDAGGAGAVGLEAGRLAGGAGTAGGTAAARGTGSAEGTGGSGLAGLRERLRRVDGTLEAGFAGAGVFRVVAEVPLDGARGAESGTGAGARSAESGPGSGAGARAMEAAAETGAGTGAGTGTGTAVGSRPGPMGTAALRPDGADRTETGTGVVGKDAVREVIS</sequence>
<evidence type="ECO:0000256" key="3">
    <source>
        <dbReference type="ARBA" id="ARBA00023012"/>
    </source>
</evidence>
<reference evidence="7 8" key="1">
    <citation type="submission" date="2020-03" db="EMBL/GenBank/DDBJ databases">
        <title>Is there a link between lipid content and antibiotic production in Streptomyces?</title>
        <authorList>
            <person name="David M."/>
            <person name="Lejeune C."/>
            <person name="Abreu S."/>
            <person name="Thibessard A."/>
            <person name="Leblond P."/>
            <person name="Chaminade P."/>
            <person name="Virolle M.-J."/>
        </authorList>
    </citation>
    <scope>NUCLEOTIDE SEQUENCE [LARGE SCALE GENOMIC DNA]</scope>
    <source>
        <strain evidence="7 8">DSM 41481</strain>
    </source>
</reference>
<dbReference type="AlphaFoldDB" id="A0AAE6Y9K8"/>
<feature type="transmembrane region" description="Helical" evidence="5">
    <location>
        <begin position="128"/>
        <end position="149"/>
    </location>
</feature>
<dbReference type="CDD" id="cd16917">
    <property type="entry name" value="HATPase_UhpB-NarQ-NarX-like"/>
    <property type="match status" value="1"/>
</dbReference>
<organism evidence="7 8">
    <name type="scientific">Streptomyces antibioticus</name>
    <dbReference type="NCBI Taxonomy" id="1890"/>
    <lineage>
        <taxon>Bacteria</taxon>
        <taxon>Bacillati</taxon>
        <taxon>Actinomycetota</taxon>
        <taxon>Actinomycetes</taxon>
        <taxon>Kitasatosporales</taxon>
        <taxon>Streptomycetaceae</taxon>
        <taxon>Streptomyces</taxon>
    </lineage>
</organism>
<keyword evidence="5" id="KW-0812">Transmembrane</keyword>
<keyword evidence="3" id="KW-0902">Two-component regulatory system</keyword>
<evidence type="ECO:0000256" key="4">
    <source>
        <dbReference type="SAM" id="MobiDB-lite"/>
    </source>
</evidence>
<dbReference type="InterPro" id="IPR011712">
    <property type="entry name" value="Sig_transdc_His_kin_sub3_dim/P"/>
</dbReference>
<evidence type="ECO:0000256" key="5">
    <source>
        <dbReference type="SAM" id="Phobius"/>
    </source>
</evidence>
<dbReference type="PANTHER" id="PTHR24421:SF63">
    <property type="entry name" value="SENSOR HISTIDINE KINASE DESK"/>
    <property type="match status" value="1"/>
</dbReference>
<dbReference type="EMBL" id="CP050692">
    <property type="protein sequence ID" value="QIT45402.1"/>
    <property type="molecule type" value="Genomic_DNA"/>
</dbReference>